<dbReference type="InterPro" id="IPR035959">
    <property type="entry name" value="RutC-like_sf"/>
</dbReference>
<dbReference type="RefSeq" id="WP_311718704.1">
    <property type="nucleotide sequence ID" value="NZ_JAVREZ010000018.1"/>
</dbReference>
<dbReference type="GO" id="GO:0016787">
    <property type="term" value="F:hydrolase activity"/>
    <property type="evidence" value="ECO:0007669"/>
    <property type="project" value="UniProtKB-KW"/>
</dbReference>
<dbReference type="EC" id="3.5.-.-" evidence="1"/>
<keyword evidence="2" id="KW-1185">Reference proteome</keyword>
<dbReference type="SUPFAM" id="SSF55298">
    <property type="entry name" value="YjgF-like"/>
    <property type="match status" value="1"/>
</dbReference>
<name>A0ABU2VK75_9ACTN</name>
<accession>A0ABU2VK75</accession>
<evidence type="ECO:0000313" key="2">
    <source>
        <dbReference type="Proteomes" id="UP001183824"/>
    </source>
</evidence>
<dbReference type="Proteomes" id="UP001183824">
    <property type="component" value="Unassembled WGS sequence"/>
</dbReference>
<dbReference type="Gene3D" id="3.30.1330.40">
    <property type="entry name" value="RutC-like"/>
    <property type="match status" value="1"/>
</dbReference>
<sequence>MADLTHITGQAPHLPGAVRAGDLIVTSGIVDPAIFQDVPPPSFRDQAQAALAQLLSFVTEAGGSAASVLRVEAYIGRAEDHNEWNEVYTAVWPVPGPARTTVVTSFAIPGIKIEMQAIAVRS</sequence>
<dbReference type="PANTHER" id="PTHR11803:SF39">
    <property type="entry name" value="2-IMINOBUTANOATE_2-IMINOPROPANOATE DEAMINASE"/>
    <property type="match status" value="1"/>
</dbReference>
<reference evidence="2" key="1">
    <citation type="submission" date="2023-07" db="EMBL/GenBank/DDBJ databases">
        <title>30 novel species of actinomycetes from the DSMZ collection.</title>
        <authorList>
            <person name="Nouioui I."/>
        </authorList>
    </citation>
    <scope>NUCLEOTIDE SEQUENCE [LARGE SCALE GENOMIC DNA]</scope>
    <source>
        <strain evidence="2">DSM 41640</strain>
    </source>
</reference>
<dbReference type="CDD" id="cd00448">
    <property type="entry name" value="YjgF_YER057c_UK114_family"/>
    <property type="match status" value="1"/>
</dbReference>
<evidence type="ECO:0000313" key="1">
    <source>
        <dbReference type="EMBL" id="MDT0485942.1"/>
    </source>
</evidence>
<protein>
    <submittedName>
        <fullName evidence="1">RidA family protein</fullName>
        <ecNumber evidence="1">3.5.-.-</ecNumber>
    </submittedName>
</protein>
<gene>
    <name evidence="1" type="ORF">RNB18_38285</name>
</gene>
<dbReference type="EMBL" id="JAVREZ010000018">
    <property type="protein sequence ID" value="MDT0485942.1"/>
    <property type="molecule type" value="Genomic_DNA"/>
</dbReference>
<proteinExistence type="predicted"/>
<dbReference type="Pfam" id="PF01042">
    <property type="entry name" value="Ribonuc_L-PSP"/>
    <property type="match status" value="1"/>
</dbReference>
<comment type="caution">
    <text evidence="1">The sequence shown here is derived from an EMBL/GenBank/DDBJ whole genome shotgun (WGS) entry which is preliminary data.</text>
</comment>
<dbReference type="InterPro" id="IPR006175">
    <property type="entry name" value="YjgF/YER057c/UK114"/>
</dbReference>
<organism evidence="1 2">
    <name type="scientific">Streptomyces doebereineriae</name>
    <dbReference type="NCBI Taxonomy" id="3075528"/>
    <lineage>
        <taxon>Bacteria</taxon>
        <taxon>Bacillati</taxon>
        <taxon>Actinomycetota</taxon>
        <taxon>Actinomycetes</taxon>
        <taxon>Kitasatosporales</taxon>
        <taxon>Streptomycetaceae</taxon>
        <taxon>Streptomyces</taxon>
    </lineage>
</organism>
<keyword evidence="1" id="KW-0378">Hydrolase</keyword>
<dbReference type="PANTHER" id="PTHR11803">
    <property type="entry name" value="2-IMINOBUTANOATE/2-IMINOPROPANOATE DEAMINASE RIDA"/>
    <property type="match status" value="1"/>
</dbReference>